<organism evidence="15 16">
    <name type="scientific">Conexibacter woesei (strain DSM 14684 / CCUG 47730 / CIP 108061 / JCM 11494 / NBRC 100937 / ID131577)</name>
    <dbReference type="NCBI Taxonomy" id="469383"/>
    <lineage>
        <taxon>Bacteria</taxon>
        <taxon>Bacillati</taxon>
        <taxon>Actinomycetota</taxon>
        <taxon>Thermoleophilia</taxon>
        <taxon>Solirubrobacterales</taxon>
        <taxon>Conexibacteraceae</taxon>
        <taxon>Conexibacter</taxon>
    </lineage>
</organism>
<sequence length="548" mass="59262">MTPLQQLRAAVEDASAALRGDGAAAGGTAPTVERPRREGFGDYSTNAAMLLAPRVGKPPREIAEQLGAALQERLGGALERYEVAGPGFLNLFLADDWYAGALQHVLGAGTRFGAGGATAPERVLVEFVSANPTGPVVAASGRHAAYGDALARILEFHGHEVAREYYLNDAGSQIRKLGESVKARARGEDVPEGGYEGDYVVELAREIPGAADGDPAELARVAVGLMYGRIKATLERYGVTYDRFFNESSLYEGDPSPVKQAEAELEKLGHTYRHDDALWLRTTTFGDDKDRVLERSNGEPTYFASDVAYLESKRERGFDRQLNVFGADHHGYVGRLKAAFEALGGDPEKLEILIMRLVHFVEGGEREKMSKRRGVFTTLDELLDELGVDATRYFMLQRSHDTALDLDLDLARKQSNENPVYYVQYAHARIASMLARAGADVVGGALASVAGGAGARSQALDPAERVLLKKLLAFPDEVAEAAEKRAPHRLTAYALELAQDFTAFYRDCRVLGAEGEGVEAYRIALSVTAQRTIAQALGLLGVSAPDSM</sequence>
<dbReference type="EMBL" id="CP001854">
    <property type="protein sequence ID" value="ADB52930.1"/>
    <property type="molecule type" value="Genomic_DNA"/>
</dbReference>
<keyword evidence="7 10" id="KW-0648">Protein biosynthesis</keyword>
<keyword evidence="16" id="KW-1185">Reference proteome</keyword>
<comment type="catalytic activity">
    <reaction evidence="9 10">
        <text>tRNA(Arg) + L-arginine + ATP = L-arginyl-tRNA(Arg) + AMP + diphosphate</text>
        <dbReference type="Rhea" id="RHEA:20301"/>
        <dbReference type="Rhea" id="RHEA-COMP:9658"/>
        <dbReference type="Rhea" id="RHEA-COMP:9673"/>
        <dbReference type="ChEBI" id="CHEBI:30616"/>
        <dbReference type="ChEBI" id="CHEBI:32682"/>
        <dbReference type="ChEBI" id="CHEBI:33019"/>
        <dbReference type="ChEBI" id="CHEBI:78442"/>
        <dbReference type="ChEBI" id="CHEBI:78513"/>
        <dbReference type="ChEBI" id="CHEBI:456215"/>
        <dbReference type="EC" id="6.1.1.19"/>
    </reaction>
</comment>
<dbReference type="Gene3D" id="3.30.1360.70">
    <property type="entry name" value="Arginyl tRNA synthetase N-terminal domain"/>
    <property type="match status" value="1"/>
</dbReference>
<dbReference type="InterPro" id="IPR005148">
    <property type="entry name" value="Arg-tRNA-synth_N"/>
</dbReference>
<evidence type="ECO:0000256" key="3">
    <source>
        <dbReference type="ARBA" id="ARBA00022490"/>
    </source>
</evidence>
<evidence type="ECO:0000259" key="13">
    <source>
        <dbReference type="SMART" id="SM00836"/>
    </source>
</evidence>
<dbReference type="SUPFAM" id="SSF52374">
    <property type="entry name" value="Nucleotidylyl transferase"/>
    <property type="match status" value="1"/>
</dbReference>
<evidence type="ECO:0000256" key="6">
    <source>
        <dbReference type="ARBA" id="ARBA00022840"/>
    </source>
</evidence>
<evidence type="ECO:0000256" key="8">
    <source>
        <dbReference type="ARBA" id="ARBA00023146"/>
    </source>
</evidence>
<dbReference type="GO" id="GO:0005524">
    <property type="term" value="F:ATP binding"/>
    <property type="evidence" value="ECO:0007669"/>
    <property type="project" value="UniProtKB-UniRule"/>
</dbReference>
<dbReference type="Gene3D" id="1.10.730.10">
    <property type="entry name" value="Isoleucyl-tRNA Synthetase, Domain 1"/>
    <property type="match status" value="1"/>
</dbReference>
<reference evidence="16" key="2">
    <citation type="submission" date="2010-01" db="EMBL/GenBank/DDBJ databases">
        <title>The complete genome of Conexibacter woesei DSM 14684.</title>
        <authorList>
            <consortium name="US DOE Joint Genome Institute (JGI-PGF)"/>
            <person name="Lucas S."/>
            <person name="Copeland A."/>
            <person name="Lapidus A."/>
            <person name="Glavina del Rio T."/>
            <person name="Dalin E."/>
            <person name="Tice H."/>
            <person name="Bruce D."/>
            <person name="Goodwin L."/>
            <person name="Pitluck S."/>
            <person name="Kyrpides N."/>
            <person name="Mavromatis K."/>
            <person name="Ivanova N."/>
            <person name="Mikhailova N."/>
            <person name="Chertkov O."/>
            <person name="Brettin T."/>
            <person name="Detter J.C."/>
            <person name="Han C."/>
            <person name="Larimer F."/>
            <person name="Land M."/>
            <person name="Hauser L."/>
            <person name="Markowitz V."/>
            <person name="Cheng J.-F."/>
            <person name="Hugenholtz P."/>
            <person name="Woyke T."/>
            <person name="Wu D."/>
            <person name="Pukall R."/>
            <person name="Steenblock K."/>
            <person name="Schneider S."/>
            <person name="Klenk H.-P."/>
            <person name="Eisen J.A."/>
        </authorList>
    </citation>
    <scope>NUCLEOTIDE SEQUENCE [LARGE SCALE GENOMIC DNA]</scope>
    <source>
        <strain evidence="16">DSM 14684 / CIP 108061 / JCM 11494 / NBRC 100937 / ID131577</strain>
    </source>
</reference>
<dbReference type="Pfam" id="PF03485">
    <property type="entry name" value="Arg_tRNA_synt_N"/>
    <property type="match status" value="1"/>
</dbReference>
<dbReference type="SMART" id="SM01016">
    <property type="entry name" value="Arg_tRNA_synt_N"/>
    <property type="match status" value="1"/>
</dbReference>
<keyword evidence="3 10" id="KW-0963">Cytoplasm</keyword>
<evidence type="ECO:0000256" key="2">
    <source>
        <dbReference type="ARBA" id="ARBA00005594"/>
    </source>
</evidence>
<dbReference type="PRINTS" id="PR01038">
    <property type="entry name" value="TRNASYNTHARG"/>
</dbReference>
<dbReference type="InterPro" id="IPR036695">
    <property type="entry name" value="Arg-tRNA-synth_N_sf"/>
</dbReference>
<feature type="domain" description="DALR anticodon binding" evidence="13">
    <location>
        <begin position="423"/>
        <end position="548"/>
    </location>
</feature>
<keyword evidence="6 10" id="KW-0067">ATP-binding</keyword>
<dbReference type="AlphaFoldDB" id="D3F836"/>
<protein>
    <recommendedName>
        <fullName evidence="10">Arginine--tRNA ligase</fullName>
        <ecNumber evidence="10">6.1.1.19</ecNumber>
    </recommendedName>
    <alternativeName>
        <fullName evidence="10">Arginyl-tRNA synthetase</fullName>
        <shortName evidence="10">ArgRS</shortName>
    </alternativeName>
</protein>
<evidence type="ECO:0000256" key="1">
    <source>
        <dbReference type="ARBA" id="ARBA00004496"/>
    </source>
</evidence>
<comment type="subcellular location">
    <subcellularLocation>
        <location evidence="1 10">Cytoplasm</location>
    </subcellularLocation>
</comment>
<dbReference type="SUPFAM" id="SSF47323">
    <property type="entry name" value="Anticodon-binding domain of a subclass of class I aminoacyl-tRNA synthetases"/>
    <property type="match status" value="1"/>
</dbReference>
<keyword evidence="8 10" id="KW-0030">Aminoacyl-tRNA synthetase</keyword>
<evidence type="ECO:0000256" key="5">
    <source>
        <dbReference type="ARBA" id="ARBA00022741"/>
    </source>
</evidence>
<dbReference type="NCBIfam" id="TIGR00456">
    <property type="entry name" value="argS"/>
    <property type="match status" value="1"/>
</dbReference>
<dbReference type="Pfam" id="PF00750">
    <property type="entry name" value="tRNA-synt_1d"/>
    <property type="match status" value="1"/>
</dbReference>
<keyword evidence="4 10" id="KW-0436">Ligase</keyword>
<dbReference type="PANTHER" id="PTHR11956:SF5">
    <property type="entry name" value="ARGININE--TRNA LIGASE, CYTOPLASMIC"/>
    <property type="match status" value="1"/>
</dbReference>
<name>D3F836_CONWI</name>
<feature type="compositionally biased region" description="Low complexity" evidence="12">
    <location>
        <begin position="20"/>
        <end position="29"/>
    </location>
</feature>
<dbReference type="PANTHER" id="PTHR11956">
    <property type="entry name" value="ARGINYL-TRNA SYNTHETASE"/>
    <property type="match status" value="1"/>
</dbReference>
<keyword evidence="5 10" id="KW-0547">Nucleotide-binding</keyword>
<dbReference type="InterPro" id="IPR008909">
    <property type="entry name" value="DALR_anticod-bd"/>
</dbReference>
<comment type="subunit">
    <text evidence="10">Monomer.</text>
</comment>
<dbReference type="InterPro" id="IPR035684">
    <property type="entry name" value="ArgRS_core"/>
</dbReference>
<dbReference type="GO" id="GO:0004814">
    <property type="term" value="F:arginine-tRNA ligase activity"/>
    <property type="evidence" value="ECO:0007669"/>
    <property type="project" value="UniProtKB-UniRule"/>
</dbReference>
<gene>
    <name evidence="10" type="primary">argS</name>
    <name evidence="15" type="ordered locus">Cwoe_4517</name>
</gene>
<evidence type="ECO:0000256" key="9">
    <source>
        <dbReference type="ARBA" id="ARBA00049339"/>
    </source>
</evidence>
<dbReference type="HAMAP" id="MF_00123">
    <property type="entry name" value="Arg_tRNA_synth"/>
    <property type="match status" value="1"/>
</dbReference>
<dbReference type="GO" id="GO:0005737">
    <property type="term" value="C:cytoplasm"/>
    <property type="evidence" value="ECO:0007669"/>
    <property type="project" value="UniProtKB-SubCell"/>
</dbReference>
<dbReference type="OrthoDB" id="9803211at2"/>
<dbReference type="Pfam" id="PF05746">
    <property type="entry name" value="DALR_1"/>
    <property type="match status" value="1"/>
</dbReference>
<dbReference type="GO" id="GO:0006420">
    <property type="term" value="P:arginyl-tRNA aminoacylation"/>
    <property type="evidence" value="ECO:0007669"/>
    <property type="project" value="UniProtKB-UniRule"/>
</dbReference>
<dbReference type="CDD" id="cd00671">
    <property type="entry name" value="ArgRS_core"/>
    <property type="match status" value="1"/>
</dbReference>
<dbReference type="EC" id="6.1.1.19" evidence="10"/>
<comment type="caution">
    <text evidence="10">Lacks conserved residue(s) required for the propagation of feature annotation.</text>
</comment>
<dbReference type="Gene3D" id="3.40.50.620">
    <property type="entry name" value="HUPs"/>
    <property type="match status" value="1"/>
</dbReference>
<reference evidence="15 16" key="1">
    <citation type="journal article" date="2010" name="Stand. Genomic Sci.">
        <title>Complete genome sequence of Conexibacter woesei type strain (ID131577).</title>
        <authorList>
            <person name="Pukall R."/>
            <person name="Lapidus A."/>
            <person name="Glavina Del Rio T."/>
            <person name="Copeland A."/>
            <person name="Tice H."/>
            <person name="Cheng J.-F."/>
            <person name="Lucas S."/>
            <person name="Chen F."/>
            <person name="Nolan M."/>
            <person name="Bruce D."/>
            <person name="Goodwin L."/>
            <person name="Pitluck S."/>
            <person name="Mavromatis K."/>
            <person name="Ivanova N."/>
            <person name="Ovchinnikova G."/>
            <person name="Pati A."/>
            <person name="Chen A."/>
            <person name="Palaniappan K."/>
            <person name="Land M."/>
            <person name="Hauser L."/>
            <person name="Chang Y.-J."/>
            <person name="Jeffries C.D."/>
            <person name="Chain P."/>
            <person name="Meincke L."/>
            <person name="Sims D."/>
            <person name="Brettin T."/>
            <person name="Detter J.C."/>
            <person name="Rohde M."/>
            <person name="Goeker M."/>
            <person name="Bristow J."/>
            <person name="Eisen J.A."/>
            <person name="Markowitz V."/>
            <person name="Kyrpides N.C."/>
            <person name="Klenk H.-P."/>
            <person name="Hugenholtz P."/>
        </authorList>
    </citation>
    <scope>NUCLEOTIDE SEQUENCE [LARGE SCALE GENOMIC DNA]</scope>
    <source>
        <strain evidence="16">DSM 14684 / CIP 108061 / JCM 11494 / NBRC 100937 / ID131577</strain>
    </source>
</reference>
<evidence type="ECO:0000256" key="11">
    <source>
        <dbReference type="RuleBase" id="RU363038"/>
    </source>
</evidence>
<evidence type="ECO:0000256" key="10">
    <source>
        <dbReference type="HAMAP-Rule" id="MF_00123"/>
    </source>
</evidence>
<dbReference type="eggNOG" id="COG0018">
    <property type="taxonomic scope" value="Bacteria"/>
</dbReference>
<dbReference type="FunFam" id="1.10.730.10:FF:000008">
    <property type="entry name" value="Arginine--tRNA ligase"/>
    <property type="match status" value="1"/>
</dbReference>
<evidence type="ECO:0000313" key="16">
    <source>
        <dbReference type="Proteomes" id="UP000008229"/>
    </source>
</evidence>
<evidence type="ECO:0000313" key="15">
    <source>
        <dbReference type="EMBL" id="ADB52930.1"/>
    </source>
</evidence>
<comment type="similarity">
    <text evidence="2 10 11">Belongs to the class-I aminoacyl-tRNA synthetase family.</text>
</comment>
<dbReference type="InterPro" id="IPR014729">
    <property type="entry name" value="Rossmann-like_a/b/a_fold"/>
</dbReference>
<dbReference type="InterPro" id="IPR009080">
    <property type="entry name" value="tRNAsynth_Ia_anticodon-bd"/>
</dbReference>
<evidence type="ECO:0000256" key="4">
    <source>
        <dbReference type="ARBA" id="ARBA00022598"/>
    </source>
</evidence>
<proteinExistence type="inferred from homology"/>
<evidence type="ECO:0000256" key="7">
    <source>
        <dbReference type="ARBA" id="ARBA00022917"/>
    </source>
</evidence>
<accession>D3F836</accession>
<dbReference type="Proteomes" id="UP000008229">
    <property type="component" value="Chromosome"/>
</dbReference>
<dbReference type="SUPFAM" id="SSF55190">
    <property type="entry name" value="Arginyl-tRNA synthetase (ArgRS), N-terminal 'additional' domain"/>
    <property type="match status" value="1"/>
</dbReference>
<dbReference type="HOGENOM" id="CLU_006406_0_1_11"/>
<dbReference type="RefSeq" id="WP_012935981.1">
    <property type="nucleotide sequence ID" value="NC_013739.1"/>
</dbReference>
<evidence type="ECO:0000259" key="14">
    <source>
        <dbReference type="SMART" id="SM01016"/>
    </source>
</evidence>
<feature type="domain" description="Arginyl tRNA synthetase N-terminal" evidence="14">
    <location>
        <begin position="5"/>
        <end position="93"/>
    </location>
</feature>
<evidence type="ECO:0000256" key="12">
    <source>
        <dbReference type="SAM" id="MobiDB-lite"/>
    </source>
</evidence>
<dbReference type="STRING" id="469383.Cwoe_4517"/>
<dbReference type="InterPro" id="IPR001278">
    <property type="entry name" value="Arg-tRNA-ligase"/>
</dbReference>
<dbReference type="SMART" id="SM00836">
    <property type="entry name" value="DALR_1"/>
    <property type="match status" value="1"/>
</dbReference>
<feature type="region of interest" description="Disordered" evidence="12">
    <location>
        <begin position="20"/>
        <end position="39"/>
    </location>
</feature>
<dbReference type="KEGG" id="cwo:Cwoe_4517"/>